<reference evidence="10" key="1">
    <citation type="journal article" date="2015" name="Proc. Natl. Acad. Sci. U.S.A.">
        <title>Genome sequence of the Asian Tiger mosquito, Aedes albopictus, reveals insights into its biology, genetics, and evolution.</title>
        <authorList>
            <person name="Chen X.G."/>
            <person name="Jiang X."/>
            <person name="Gu J."/>
            <person name="Xu M."/>
            <person name="Wu Y."/>
            <person name="Deng Y."/>
            <person name="Zhang C."/>
            <person name="Bonizzoni M."/>
            <person name="Dermauw W."/>
            <person name="Vontas J."/>
            <person name="Armbruster P."/>
            <person name="Huang X."/>
            <person name="Yang Y."/>
            <person name="Zhang H."/>
            <person name="He W."/>
            <person name="Peng H."/>
            <person name="Liu Y."/>
            <person name="Wu K."/>
            <person name="Chen J."/>
            <person name="Lirakis M."/>
            <person name="Topalis P."/>
            <person name="Van Leeuwen T."/>
            <person name="Hall A.B."/>
            <person name="Jiang X."/>
            <person name="Thorpe C."/>
            <person name="Mueller R.L."/>
            <person name="Sun C."/>
            <person name="Waterhouse R.M."/>
            <person name="Yan G."/>
            <person name="Tu Z.J."/>
            <person name="Fang X."/>
            <person name="James A.A."/>
        </authorList>
    </citation>
    <scope>NUCLEOTIDE SEQUENCE [LARGE SCALE GENOMIC DNA]</scope>
    <source>
        <strain evidence="10">Foshan</strain>
    </source>
</reference>
<protein>
    <submittedName>
        <fullName evidence="9">Uncharacterized protein</fullName>
    </submittedName>
</protein>
<evidence type="ECO:0000259" key="8">
    <source>
        <dbReference type="PROSITE" id="PS50994"/>
    </source>
</evidence>
<feature type="compositionally biased region" description="Basic and acidic residues" evidence="6">
    <location>
        <begin position="2050"/>
        <end position="2066"/>
    </location>
</feature>
<dbReference type="Gene3D" id="3.30.70.270">
    <property type="match status" value="1"/>
</dbReference>
<evidence type="ECO:0000313" key="9">
    <source>
        <dbReference type="EnsemblMetazoa" id="AALFPA23_019146.P28172"/>
    </source>
</evidence>
<keyword evidence="2 4" id="KW-0863">Zinc-finger</keyword>
<evidence type="ECO:0000259" key="7">
    <source>
        <dbReference type="PROSITE" id="PS50016"/>
    </source>
</evidence>
<dbReference type="InterPro" id="IPR040676">
    <property type="entry name" value="DUF5641"/>
</dbReference>
<evidence type="ECO:0000256" key="5">
    <source>
        <dbReference type="SAM" id="Coils"/>
    </source>
</evidence>
<name>A0ABM1ZJQ3_AEDAL</name>
<dbReference type="InterPro" id="IPR043502">
    <property type="entry name" value="DNA/RNA_pol_sf"/>
</dbReference>
<keyword evidence="3" id="KW-0862">Zinc</keyword>
<dbReference type="InterPro" id="IPR005312">
    <property type="entry name" value="DUF1759"/>
</dbReference>
<feature type="domain" description="PHD-type" evidence="7">
    <location>
        <begin position="19"/>
        <end position="68"/>
    </location>
</feature>
<sequence length="2066" mass="231804">MSTQSKNNLPPSPNLVRREGGCVSCSRPDSYDDFVQCDQCDGWWHMRCAGVTKSISQRPWTCRTCLPLSVASSSSSARISLRLKQIEEERAIQQREWAAEKRALELERIAERKALAQERKSLQEKYKLLGEQLVERENATRRSQVSLRSSMRRVSAWVENLVDGNEVEGAVGGATPGVALTRDHGNVCTETEGLKPSTDGHIANVVHQPDSEKSVHQSSNQQCVPTQVGVNLPTDPLFQGGNQQQTKGAFPKTAPKSRDPIGDGNVWTTAGNFISFAPPVLPPGKPPIAFKSNEKVSPRTSDEAYKDLLAKFASMSVPPVGQSALPVLATEPVENGLANPTVPLPPIMGGNEINFAHRANTDPHVTNMQSNAPVQSITRNVPEQAPSPSQLAARQVMPRDLPVFSGDPADWPIFVSAFENTTVACGYSKVENLARLQRCLKGAAYESVRSRLLLPDSVPQVINTLRFLFGRPELLINVLLNKLRATPAPKAEKLETLIEFGMAVQSLCDHLVAAGQQAHLTNPYLLMELVEKLPAHVKMEWASYMQRYPEANLKTFGNFMEGVMISASKVTLYMGGCSETSKTKGKASINTHVSEHELAKEGEWVCYVCKGRGHRVRECDNFKALSVDNRWKTVQFHELCRSCLCAHGKRSCRNASQCGINGCTFRHHPLLHSNRSNPASRGIEVQNAESAGNHTHRLLNQSLLFRIIPVTLYGPQKAVQTFAFLDDGSHLTLVDEDLTRELGVEGRKVPLCITWTGNVSRTERNSQQVRLVISGMDKEKRLNLDDVRTVKSLALPGQTLRLDDLIDKFPHLKGLQISGYENAVPRLLIGVNNLHLTVPLKVKEGNFNEPVATKTRLGWCIYGGNGIPSKHSVNVHACECNSDRDLHDMVKDYFALEDVGTKSTSGSVSAEDRRAQEILEQTTVRVSDRFETGLLWRYDDIEFPDSYGAAVRRLECLERRMKKSPLLKDELNRQIEEYQMKGYAHRANEKEMRAADMKRVWYLPIGAVIHPKKPEKVRLIWDAAAMVNGISLNSFLLKGPDQLTSLLAVLVRFRQYTVAVSADIREMFHQIKIREVDRQSQRFLWRTDPSKSPDIFIMDVATFGSTCSPASAQYVKNRNAADHTEEFPRAAEEIIHNHYVDDYLSSFETEADAAEIAEQVKFIHTQGGFELRNWQSNSVAVLQRVGESRDSHQKRLFMDKSNQSERVLGMLWLVGGDKLSFCTQQRDEVLEAIEGNAVPTKRQVLRCLMSFFDPLGLLSFVFVHGKILLQDIWRAGVQWDQVITEEQWERWQLWTVVLRQISTIQIPRCYFKNATSQHYRHLQLHVFVDASEGAYAAVAYFRIIDPNGSPRCALVAAKTKVAPLKPLSIPRLELQAAVLGVRLLHFVSQSHTVTIKQRYLWSDSTTVLAWLKADPRKYKQFVACRIGEILMETELNEWRWIPSKSNPADLATKWGNGPTLDVDGTWFSGPPFLLQPEAEWPTQVVHQQNVEEELRTCNLHVKPATIAVIDCDRFSRWERLHRTTAYVHRYVANLKRKCYGKTRISDHLTQEELRQAEATLIGMAQWQEYPEEMSVLTRDHKRPLAEQTGLEKHSPLYRSTPYIDELGVLRVDGRIGAADHVDVNMKFPAILPRNHRVTILIIDAFHRKFNHANSETIVNEIRQLYYVPRLRAIVKKISSECMICKLRKAVPQIPRMASLPPARLAAFARPFTYVGLDLFGPLVVKVGRGNAKRWIALFTCLTIRAVHCEVVYSLSTEACVKCVRRFVSRRGAPAEIHSDNGTNFRGADRILMEQIQQGVAATITNTATKWFFIPPSSPHMGGAWERMVRSIKQAMLGAYNSNQKLDDESLLTFVTEAESIVNSRPLTYLPLDAEQSEALTPNHFLLGSSSGVRQPIVEPTDSSAAIKNTWNLINHQLDCLWKRWIREVLPTLTRRTKWFGEVRMISNGDLVLIIDENNRNNWTRGRVTQVITGSDGRVRQAIVKTAGGLLRRSVAKLAVLDIVAQGKTGTGGQCYGGEDVTAGHTAAGQTSEVSPLLNDGGEMSNAGEVEDNRKSTCGEHQQEQVL</sequence>
<feature type="domain" description="Integrase catalytic" evidence="8">
    <location>
        <begin position="1706"/>
        <end position="1889"/>
    </location>
</feature>
<keyword evidence="10" id="KW-1185">Reference proteome</keyword>
<evidence type="ECO:0000256" key="2">
    <source>
        <dbReference type="ARBA" id="ARBA00022771"/>
    </source>
</evidence>
<dbReference type="GeneID" id="134288697"/>
<dbReference type="SMART" id="SM00249">
    <property type="entry name" value="PHD"/>
    <property type="match status" value="1"/>
</dbReference>
<evidence type="ECO:0000256" key="3">
    <source>
        <dbReference type="ARBA" id="ARBA00022833"/>
    </source>
</evidence>
<dbReference type="SMART" id="SM00343">
    <property type="entry name" value="ZnF_C2HC"/>
    <property type="match status" value="1"/>
</dbReference>
<dbReference type="InterPro" id="IPR019786">
    <property type="entry name" value="Zinc_finger_PHD-type_CS"/>
</dbReference>
<evidence type="ECO:0000256" key="6">
    <source>
        <dbReference type="SAM" id="MobiDB-lite"/>
    </source>
</evidence>
<dbReference type="Gene3D" id="3.30.420.10">
    <property type="entry name" value="Ribonuclease H-like superfamily/Ribonuclease H"/>
    <property type="match status" value="1"/>
</dbReference>
<feature type="region of interest" description="Disordered" evidence="6">
    <location>
        <begin position="2025"/>
        <end position="2066"/>
    </location>
</feature>
<dbReference type="PROSITE" id="PS50994">
    <property type="entry name" value="INTEGRASE"/>
    <property type="match status" value="1"/>
</dbReference>
<keyword evidence="1" id="KW-0479">Metal-binding</keyword>
<dbReference type="InterPro" id="IPR001965">
    <property type="entry name" value="Znf_PHD"/>
</dbReference>
<dbReference type="Pfam" id="PF18701">
    <property type="entry name" value="DUF5641"/>
    <property type="match status" value="1"/>
</dbReference>
<dbReference type="PANTHER" id="PTHR47331:SF1">
    <property type="entry name" value="GAG-LIKE PROTEIN"/>
    <property type="match status" value="1"/>
</dbReference>
<dbReference type="Gene3D" id="3.30.40.10">
    <property type="entry name" value="Zinc/RING finger domain, C3HC4 (zinc finger)"/>
    <property type="match status" value="1"/>
</dbReference>
<dbReference type="Pfam" id="PF00628">
    <property type="entry name" value="PHD"/>
    <property type="match status" value="1"/>
</dbReference>
<dbReference type="EnsemblMetazoa" id="AALFPA23_019146.R28172">
    <property type="protein sequence ID" value="AALFPA23_019146.P28172"/>
    <property type="gene ID" value="AALFPA23_019146"/>
</dbReference>
<dbReference type="InterPro" id="IPR008042">
    <property type="entry name" value="Retrotrans_Pao"/>
</dbReference>
<reference evidence="9" key="2">
    <citation type="submission" date="2025-05" db="UniProtKB">
        <authorList>
            <consortium name="EnsemblMetazoa"/>
        </authorList>
    </citation>
    <scope>IDENTIFICATION</scope>
    <source>
        <strain evidence="9">Foshan</strain>
    </source>
</reference>
<dbReference type="PROSITE" id="PS01359">
    <property type="entry name" value="ZF_PHD_1"/>
    <property type="match status" value="1"/>
</dbReference>
<evidence type="ECO:0000256" key="4">
    <source>
        <dbReference type="PROSITE-ProRule" id="PRU00146"/>
    </source>
</evidence>
<dbReference type="InterPro" id="IPR012337">
    <property type="entry name" value="RNaseH-like_sf"/>
</dbReference>
<dbReference type="CDD" id="cd01644">
    <property type="entry name" value="RT_pepA17"/>
    <property type="match status" value="1"/>
</dbReference>
<evidence type="ECO:0000313" key="10">
    <source>
        <dbReference type="Proteomes" id="UP000069940"/>
    </source>
</evidence>
<dbReference type="PANTHER" id="PTHR47331">
    <property type="entry name" value="PHD-TYPE DOMAIN-CONTAINING PROTEIN"/>
    <property type="match status" value="1"/>
</dbReference>
<dbReference type="PROSITE" id="PS50016">
    <property type="entry name" value="ZF_PHD_2"/>
    <property type="match status" value="1"/>
</dbReference>
<dbReference type="Pfam" id="PF17921">
    <property type="entry name" value="Integrase_H2C2"/>
    <property type="match status" value="1"/>
</dbReference>
<dbReference type="InterPro" id="IPR043128">
    <property type="entry name" value="Rev_trsase/Diguanyl_cyclase"/>
</dbReference>
<dbReference type="Pfam" id="PF05380">
    <property type="entry name" value="Peptidase_A17"/>
    <property type="match status" value="1"/>
</dbReference>
<dbReference type="RefSeq" id="XP_062710309.1">
    <property type="nucleotide sequence ID" value="XM_062854325.1"/>
</dbReference>
<dbReference type="Pfam" id="PF03564">
    <property type="entry name" value="DUF1759"/>
    <property type="match status" value="1"/>
</dbReference>
<dbReference type="SUPFAM" id="SSF57903">
    <property type="entry name" value="FYVE/PHD zinc finger"/>
    <property type="match status" value="1"/>
</dbReference>
<proteinExistence type="predicted"/>
<dbReference type="InterPro" id="IPR036397">
    <property type="entry name" value="RNaseH_sf"/>
</dbReference>
<organism evidence="9 10">
    <name type="scientific">Aedes albopictus</name>
    <name type="common">Asian tiger mosquito</name>
    <name type="synonym">Stegomyia albopicta</name>
    <dbReference type="NCBI Taxonomy" id="7160"/>
    <lineage>
        <taxon>Eukaryota</taxon>
        <taxon>Metazoa</taxon>
        <taxon>Ecdysozoa</taxon>
        <taxon>Arthropoda</taxon>
        <taxon>Hexapoda</taxon>
        <taxon>Insecta</taxon>
        <taxon>Pterygota</taxon>
        <taxon>Neoptera</taxon>
        <taxon>Endopterygota</taxon>
        <taxon>Diptera</taxon>
        <taxon>Nematocera</taxon>
        <taxon>Culicoidea</taxon>
        <taxon>Culicidae</taxon>
        <taxon>Culicinae</taxon>
        <taxon>Aedini</taxon>
        <taxon>Aedes</taxon>
        <taxon>Stegomyia</taxon>
    </lineage>
</organism>
<dbReference type="Pfam" id="PF00078">
    <property type="entry name" value="RVT_1"/>
    <property type="match status" value="1"/>
</dbReference>
<dbReference type="InterPro" id="IPR019787">
    <property type="entry name" value="Znf_PHD-finger"/>
</dbReference>
<dbReference type="InterPro" id="IPR001878">
    <property type="entry name" value="Znf_CCHC"/>
</dbReference>
<dbReference type="Gene3D" id="3.10.10.10">
    <property type="entry name" value="HIV Type 1 Reverse Transcriptase, subunit A, domain 1"/>
    <property type="match status" value="1"/>
</dbReference>
<dbReference type="Proteomes" id="UP000069940">
    <property type="component" value="Unassembled WGS sequence"/>
</dbReference>
<dbReference type="InterPro" id="IPR041588">
    <property type="entry name" value="Integrase_H2C2"/>
</dbReference>
<dbReference type="InterPro" id="IPR001584">
    <property type="entry name" value="Integrase_cat-core"/>
</dbReference>
<evidence type="ECO:0000256" key="1">
    <source>
        <dbReference type="ARBA" id="ARBA00022723"/>
    </source>
</evidence>
<dbReference type="InterPro" id="IPR011011">
    <property type="entry name" value="Znf_FYVE_PHD"/>
</dbReference>
<feature type="coiled-coil region" evidence="5">
    <location>
        <begin position="76"/>
        <end position="132"/>
    </location>
</feature>
<dbReference type="SUPFAM" id="SSF56672">
    <property type="entry name" value="DNA/RNA polymerases"/>
    <property type="match status" value="1"/>
</dbReference>
<accession>A0ABM1ZJQ3</accession>
<dbReference type="InterPro" id="IPR013083">
    <property type="entry name" value="Znf_RING/FYVE/PHD"/>
</dbReference>
<dbReference type="SUPFAM" id="SSF53098">
    <property type="entry name" value="Ribonuclease H-like"/>
    <property type="match status" value="1"/>
</dbReference>
<keyword evidence="5" id="KW-0175">Coiled coil</keyword>
<dbReference type="InterPro" id="IPR000477">
    <property type="entry name" value="RT_dom"/>
</dbReference>